<organism evidence="1 2">
    <name type="scientific">Francisella adeliensis</name>
    <dbReference type="NCBI Taxonomy" id="2007306"/>
    <lineage>
        <taxon>Bacteria</taxon>
        <taxon>Pseudomonadati</taxon>
        <taxon>Pseudomonadota</taxon>
        <taxon>Gammaproteobacteria</taxon>
        <taxon>Thiotrichales</taxon>
        <taxon>Francisellaceae</taxon>
        <taxon>Francisella</taxon>
    </lineage>
</organism>
<gene>
    <name evidence="1" type="ORF">CDH04_03145</name>
</gene>
<evidence type="ECO:0000313" key="1">
    <source>
        <dbReference type="EMBL" id="AXA33470.1"/>
    </source>
</evidence>
<evidence type="ECO:0000313" key="2">
    <source>
        <dbReference type="Proteomes" id="UP000251120"/>
    </source>
</evidence>
<sequence>MWWDIMLVSKYYQNTAMKKIILMTLALSVVLLTSCSNDAKKKEEQQRKCNAVYTSCNDGCAPITNPDTVTPAITTPATCTCGDPIAAGFPAGSTSTLQGACTAGAACIIRDSGGAQIGIAPVASYTAGTTTPGTTIPGETVENTQCLQNCTDALNQCSPY</sequence>
<proteinExistence type="predicted"/>
<name>A0A2Z4XXL5_9GAMM</name>
<reference evidence="1 2" key="1">
    <citation type="submission" date="2017-06" db="EMBL/GenBank/DDBJ databases">
        <title>Complete genome of Francisella adeliensis.</title>
        <authorList>
            <person name="Vallesi A."/>
            <person name="Sjodin A."/>
        </authorList>
    </citation>
    <scope>NUCLEOTIDE SEQUENCE [LARGE SCALE GENOMIC DNA]</scope>
    <source>
        <strain evidence="1 2">FDC440</strain>
    </source>
</reference>
<accession>A0A2Z4XXL5</accession>
<protein>
    <submittedName>
        <fullName evidence="1">Uncharacterized protein</fullName>
    </submittedName>
</protein>
<dbReference type="KEGG" id="fad:CDH04_03145"/>
<dbReference type="RefSeq" id="WP_112869643.1">
    <property type="nucleotide sequence ID" value="NZ_CP021781.1"/>
</dbReference>
<dbReference type="Proteomes" id="UP000251120">
    <property type="component" value="Chromosome"/>
</dbReference>
<dbReference type="AlphaFoldDB" id="A0A2Z4XXL5"/>
<dbReference type="EMBL" id="CP021781">
    <property type="protein sequence ID" value="AXA33470.1"/>
    <property type="molecule type" value="Genomic_DNA"/>
</dbReference>